<dbReference type="EnsemblMetazoa" id="XM_019993421.1">
    <property type="protein sequence ID" value="XP_019848980.1"/>
    <property type="gene ID" value="LOC109580368"/>
</dbReference>
<comment type="caution">
    <text evidence="2">Lacks conserved residue(s) required for the propagation of feature annotation.</text>
</comment>
<accession>A0A1X7VH61</accession>
<dbReference type="Gene3D" id="1.10.2000.10">
    <property type="entry name" value="Frizzled cysteine-rich domain"/>
    <property type="match status" value="1"/>
</dbReference>
<keyword evidence="6" id="KW-1185">Reference proteome</keyword>
<gene>
    <name evidence="5" type="primary">109580368</name>
</gene>
<keyword evidence="3" id="KW-0812">Transmembrane</keyword>
<dbReference type="InParanoid" id="A0A1X7VH61"/>
<evidence type="ECO:0000256" key="1">
    <source>
        <dbReference type="ARBA" id="ARBA00023157"/>
    </source>
</evidence>
<evidence type="ECO:0000259" key="4">
    <source>
        <dbReference type="PROSITE" id="PS50038"/>
    </source>
</evidence>
<evidence type="ECO:0000313" key="5">
    <source>
        <dbReference type="EnsemblMetazoa" id="Aqu2.1.39114_001"/>
    </source>
</evidence>
<dbReference type="Proteomes" id="UP000007879">
    <property type="component" value="Unassembled WGS sequence"/>
</dbReference>
<feature type="transmembrane region" description="Helical" evidence="3">
    <location>
        <begin position="387"/>
        <end position="410"/>
    </location>
</feature>
<evidence type="ECO:0000256" key="2">
    <source>
        <dbReference type="PROSITE-ProRule" id="PRU00090"/>
    </source>
</evidence>
<keyword evidence="1" id="KW-1015">Disulfide bond</keyword>
<evidence type="ECO:0000313" key="6">
    <source>
        <dbReference type="Proteomes" id="UP000007879"/>
    </source>
</evidence>
<dbReference type="KEGG" id="aqu:109580368"/>
<dbReference type="Pfam" id="PF01392">
    <property type="entry name" value="Fz"/>
    <property type="match status" value="1"/>
</dbReference>
<dbReference type="InterPro" id="IPR020067">
    <property type="entry name" value="Frizzled_dom"/>
</dbReference>
<organism evidence="5">
    <name type="scientific">Amphimedon queenslandica</name>
    <name type="common">Sponge</name>
    <dbReference type="NCBI Taxonomy" id="400682"/>
    <lineage>
        <taxon>Eukaryota</taxon>
        <taxon>Metazoa</taxon>
        <taxon>Porifera</taxon>
        <taxon>Demospongiae</taxon>
        <taxon>Heteroscleromorpha</taxon>
        <taxon>Haplosclerida</taxon>
        <taxon>Niphatidae</taxon>
        <taxon>Amphimedon</taxon>
    </lineage>
</organism>
<keyword evidence="3" id="KW-0472">Membrane</keyword>
<feature type="transmembrane region" description="Helical" evidence="3">
    <location>
        <begin position="355"/>
        <end position="375"/>
    </location>
</feature>
<sequence>MMLYSKRECTSLVLACAVVTLTLSSLIVYYYIDEYAFNDEDLSGTINFNVTGTTNTTHCSNESSNATINEPVTLCSLHGLGLIPNGCNSDSCTAYRGSVCAPVLTAWSSCAHGNELRVGSGLDQNSMEYNAVQFNQYLNLASSECQQLAFPFFCLYFFPLCDCTSLQRTVKPTRELCVYIRDSICRAEWHQVGLLRPDLLPDCAQLPLRSQTIENNTTVCNNSEASSGSNFSNTTCEKNFIKDADDFCWASCQNWKQDPESLSLAMKILNTSVSLTGLLMAVIALAFSLYEYKKMFSFPLVYCTFMLLDYLVEVIFVLLSIFWPEVYCSHDQLEISINNPSTFCTISGIVFQYTALQVGLFAVIQLWSMFCALYFAEKTKKYVLNNINHVVFTLIGFVVPGVAIGICYTFDDFKYTQSSFPPLFCTPNKFDYWLYSFVIPYYILLLNGSYLFIFIIWHIQKFQGLFRQTKDIKADLAIPAPNRALLLIPMSALLFGSVLLILSVLTGTQSGSITTAIVQYFICERDGHIPGECSRDNFEHYSHPYILFLAFLIFVLVPGFILNFVVVNWVSTQKGSSSDLKELESTSDDNQQFRNRPISTHSDINKTYEMDAQEILY</sequence>
<feature type="transmembrane region" description="Helical" evidence="3">
    <location>
        <begin position="268"/>
        <end position="288"/>
    </location>
</feature>
<reference evidence="5" key="2">
    <citation type="submission" date="2017-05" db="UniProtKB">
        <authorList>
            <consortium name="EnsemblMetazoa"/>
        </authorList>
    </citation>
    <scope>IDENTIFICATION</scope>
</reference>
<feature type="transmembrane region" description="Helical" evidence="3">
    <location>
        <begin position="432"/>
        <end position="457"/>
    </location>
</feature>
<dbReference type="SUPFAM" id="SSF63501">
    <property type="entry name" value="Frizzled cysteine-rich domain"/>
    <property type="match status" value="1"/>
</dbReference>
<feature type="domain" description="FZ" evidence="4">
    <location>
        <begin position="87"/>
        <end position="223"/>
    </location>
</feature>
<feature type="transmembrane region" description="Helical" evidence="3">
    <location>
        <begin position="300"/>
        <end position="323"/>
    </location>
</feature>
<name>A0A1X7VH61_AMPQE</name>
<reference evidence="6" key="1">
    <citation type="journal article" date="2010" name="Nature">
        <title>The Amphimedon queenslandica genome and the evolution of animal complexity.</title>
        <authorList>
            <person name="Srivastava M."/>
            <person name="Simakov O."/>
            <person name="Chapman J."/>
            <person name="Fahey B."/>
            <person name="Gauthier M.E."/>
            <person name="Mitros T."/>
            <person name="Richards G.S."/>
            <person name="Conaco C."/>
            <person name="Dacre M."/>
            <person name="Hellsten U."/>
            <person name="Larroux C."/>
            <person name="Putnam N.H."/>
            <person name="Stanke M."/>
            <person name="Adamska M."/>
            <person name="Darling A."/>
            <person name="Degnan S.M."/>
            <person name="Oakley T.H."/>
            <person name="Plachetzki D.C."/>
            <person name="Zhai Y."/>
            <person name="Adamski M."/>
            <person name="Calcino A."/>
            <person name="Cummins S.F."/>
            <person name="Goodstein D.M."/>
            <person name="Harris C."/>
            <person name="Jackson D.J."/>
            <person name="Leys S.P."/>
            <person name="Shu S."/>
            <person name="Woodcroft B.J."/>
            <person name="Vervoort M."/>
            <person name="Kosik K.S."/>
            <person name="Manning G."/>
            <person name="Degnan B.M."/>
            <person name="Rokhsar D.S."/>
        </authorList>
    </citation>
    <scope>NUCLEOTIDE SEQUENCE [LARGE SCALE GENOMIC DNA]</scope>
</reference>
<dbReference type="AlphaFoldDB" id="A0A1X7VH61"/>
<dbReference type="EnsemblMetazoa" id="Aqu2.1.39114_001">
    <property type="protein sequence ID" value="Aqu2.1.39114_001"/>
    <property type="gene ID" value="Aqu2.1.39114"/>
</dbReference>
<proteinExistence type="predicted"/>
<feature type="transmembrane region" description="Helical" evidence="3">
    <location>
        <begin position="545"/>
        <end position="570"/>
    </location>
</feature>
<protein>
    <recommendedName>
        <fullName evidence="4">FZ domain-containing protein</fullName>
    </recommendedName>
</protein>
<keyword evidence="3" id="KW-1133">Transmembrane helix</keyword>
<feature type="transmembrane region" description="Helical" evidence="3">
    <location>
        <begin position="12"/>
        <end position="32"/>
    </location>
</feature>
<evidence type="ECO:0000256" key="3">
    <source>
        <dbReference type="SAM" id="Phobius"/>
    </source>
</evidence>
<feature type="transmembrane region" description="Helical" evidence="3">
    <location>
        <begin position="484"/>
        <end position="505"/>
    </location>
</feature>
<dbReference type="InterPro" id="IPR036790">
    <property type="entry name" value="Frizzled_dom_sf"/>
</dbReference>
<dbReference type="PROSITE" id="PS50038">
    <property type="entry name" value="FZ"/>
    <property type="match status" value="1"/>
</dbReference>